<feature type="transmembrane region" description="Helical" evidence="12">
    <location>
        <begin position="39"/>
        <end position="60"/>
    </location>
</feature>
<dbReference type="GO" id="GO:0051301">
    <property type="term" value="P:cell division"/>
    <property type="evidence" value="ECO:0007669"/>
    <property type="project" value="UniProtKB-KW"/>
</dbReference>
<evidence type="ECO:0000256" key="4">
    <source>
        <dbReference type="ARBA" id="ARBA00022519"/>
    </source>
</evidence>
<keyword evidence="10" id="KW-0813">Transport</keyword>
<evidence type="ECO:0000256" key="3">
    <source>
        <dbReference type="ARBA" id="ARBA00022475"/>
    </source>
</evidence>
<keyword evidence="14" id="KW-1185">Reference proteome</keyword>
<feature type="compositionally biased region" description="Gly residues" evidence="11">
    <location>
        <begin position="1"/>
        <end position="15"/>
    </location>
</feature>
<keyword evidence="6 10" id="KW-0812">Transmembrane</keyword>
<dbReference type="InterPro" id="IPR014168">
    <property type="entry name" value="Tol-Pal_TolR"/>
</dbReference>
<evidence type="ECO:0000256" key="1">
    <source>
        <dbReference type="ARBA" id="ARBA00004162"/>
    </source>
</evidence>
<proteinExistence type="inferred from homology"/>
<dbReference type="InterPro" id="IPR003400">
    <property type="entry name" value="ExbD"/>
</dbReference>
<keyword evidence="3" id="KW-1003">Cell membrane</keyword>
<keyword evidence="7 12" id="KW-1133">Transmembrane helix</keyword>
<evidence type="ECO:0000256" key="7">
    <source>
        <dbReference type="ARBA" id="ARBA00022989"/>
    </source>
</evidence>
<dbReference type="Proteomes" id="UP000068164">
    <property type="component" value="Unassembled WGS sequence"/>
</dbReference>
<dbReference type="AlphaFoldDB" id="A0A109JI26"/>
<keyword evidence="8 12" id="KW-0472">Membrane</keyword>
<dbReference type="RefSeq" id="WP_062371742.1">
    <property type="nucleotide sequence ID" value="NZ_LNCD01000091.1"/>
</dbReference>
<evidence type="ECO:0000313" key="13">
    <source>
        <dbReference type="EMBL" id="KWV49361.1"/>
    </source>
</evidence>
<dbReference type="EMBL" id="LNCD01000091">
    <property type="protein sequence ID" value="KWV49361.1"/>
    <property type="molecule type" value="Genomic_DNA"/>
</dbReference>
<evidence type="ECO:0000256" key="2">
    <source>
        <dbReference type="ARBA" id="ARBA00005811"/>
    </source>
</evidence>
<feature type="region of interest" description="Disordered" evidence="11">
    <location>
        <begin position="1"/>
        <end position="23"/>
    </location>
</feature>
<dbReference type="Pfam" id="PF02472">
    <property type="entry name" value="ExbD"/>
    <property type="match status" value="1"/>
</dbReference>
<evidence type="ECO:0000256" key="11">
    <source>
        <dbReference type="SAM" id="MobiDB-lite"/>
    </source>
</evidence>
<comment type="caution">
    <text evidence="13">The sequence shown here is derived from an EMBL/GenBank/DDBJ whole genome shotgun (WGS) entry which is preliminary data.</text>
</comment>
<gene>
    <name evidence="13" type="ORF">AS026_10545</name>
</gene>
<evidence type="ECO:0000256" key="9">
    <source>
        <dbReference type="ARBA" id="ARBA00023306"/>
    </source>
</evidence>
<organism evidence="13 14">
    <name type="scientific">Rhizobium altiplani</name>
    <dbReference type="NCBI Taxonomy" id="1864509"/>
    <lineage>
        <taxon>Bacteria</taxon>
        <taxon>Pseudomonadati</taxon>
        <taxon>Pseudomonadota</taxon>
        <taxon>Alphaproteobacteria</taxon>
        <taxon>Hyphomicrobiales</taxon>
        <taxon>Rhizobiaceae</taxon>
        <taxon>Rhizobium/Agrobacterium group</taxon>
        <taxon>Rhizobium</taxon>
    </lineage>
</organism>
<dbReference type="OrthoDB" id="9798629at2"/>
<evidence type="ECO:0000256" key="10">
    <source>
        <dbReference type="RuleBase" id="RU003879"/>
    </source>
</evidence>
<name>A0A109JI26_9HYPH</name>
<dbReference type="GO" id="GO:0022857">
    <property type="term" value="F:transmembrane transporter activity"/>
    <property type="evidence" value="ECO:0007669"/>
    <property type="project" value="InterPro"/>
</dbReference>
<evidence type="ECO:0000256" key="8">
    <source>
        <dbReference type="ARBA" id="ARBA00023136"/>
    </source>
</evidence>
<keyword evidence="10" id="KW-0653">Protein transport</keyword>
<keyword evidence="5" id="KW-0132">Cell division</keyword>
<evidence type="ECO:0000256" key="5">
    <source>
        <dbReference type="ARBA" id="ARBA00022618"/>
    </source>
</evidence>
<comment type="similarity">
    <text evidence="2 10">Belongs to the ExbD/TolR family.</text>
</comment>
<dbReference type="NCBIfam" id="TIGR02801">
    <property type="entry name" value="tolR"/>
    <property type="match status" value="1"/>
</dbReference>
<dbReference type="GO" id="GO:0005886">
    <property type="term" value="C:plasma membrane"/>
    <property type="evidence" value="ECO:0007669"/>
    <property type="project" value="UniProtKB-SubCell"/>
</dbReference>
<sequence>MGMGAPSSGGSGGGRGGRRRGGHRGGAISEINVTPLVDVMLVLLIIFMVAAPMMTVGVPVDLPETQAKALNSETQPITISVKNDGQVFLQETPIPVEEIAAKLEAIATTGYNERIFVRGDATAPYGVIADVMARIQGAGYKNIGLVTQQKKDQ</sequence>
<comment type="subcellular location">
    <subcellularLocation>
        <location evidence="1">Cell membrane</location>
        <topology evidence="1">Single-pass membrane protein</topology>
    </subcellularLocation>
    <subcellularLocation>
        <location evidence="10">Cell membrane</location>
        <topology evidence="10">Single-pass type II membrane protein</topology>
    </subcellularLocation>
</comment>
<reference evidence="13 14" key="1">
    <citation type="submission" date="2015-11" db="EMBL/GenBank/DDBJ databases">
        <title>Draft Genome Sequence of the Strain BR 10423 (Rhizobium sp.) isolated from nodules of Mimosa pudica.</title>
        <authorList>
            <person name="Barauna A.C."/>
            <person name="Zilli J.E."/>
            <person name="Simoes-Araujo J.L."/>
            <person name="Reis V.M."/>
            <person name="James E.K."/>
            <person name="Reis F.B.Jr."/>
            <person name="Rouws L.F."/>
            <person name="Passos S.R."/>
            <person name="Gois S.R."/>
        </authorList>
    </citation>
    <scope>NUCLEOTIDE SEQUENCE [LARGE SCALE GENOMIC DNA]</scope>
    <source>
        <strain evidence="13 14">BR10423</strain>
    </source>
</reference>
<evidence type="ECO:0000256" key="6">
    <source>
        <dbReference type="ARBA" id="ARBA00022692"/>
    </source>
</evidence>
<keyword evidence="9" id="KW-0131">Cell cycle</keyword>
<protein>
    <submittedName>
        <fullName evidence="13">Protein TolR</fullName>
    </submittedName>
</protein>
<accession>A0A109JI26</accession>
<dbReference type="GO" id="GO:0015031">
    <property type="term" value="P:protein transport"/>
    <property type="evidence" value="ECO:0007669"/>
    <property type="project" value="UniProtKB-KW"/>
</dbReference>
<dbReference type="PANTHER" id="PTHR30558">
    <property type="entry name" value="EXBD MEMBRANE COMPONENT OF PMF-DRIVEN MACROMOLECULE IMPORT SYSTEM"/>
    <property type="match status" value="1"/>
</dbReference>
<evidence type="ECO:0000256" key="12">
    <source>
        <dbReference type="SAM" id="Phobius"/>
    </source>
</evidence>
<evidence type="ECO:0000313" key="14">
    <source>
        <dbReference type="Proteomes" id="UP000068164"/>
    </source>
</evidence>
<keyword evidence="4" id="KW-0997">Cell inner membrane</keyword>
<dbReference type="PANTHER" id="PTHR30558:SF7">
    <property type="entry name" value="TOL-PAL SYSTEM PROTEIN TOLR"/>
    <property type="match status" value="1"/>
</dbReference>
<dbReference type="Gene3D" id="3.30.420.270">
    <property type="match status" value="1"/>
</dbReference>